<comment type="caution">
    <text evidence="4">The sequence shown here is derived from an EMBL/GenBank/DDBJ whole genome shotgun (WGS) entry which is preliminary data.</text>
</comment>
<dbReference type="GO" id="GO:0008658">
    <property type="term" value="F:penicillin binding"/>
    <property type="evidence" value="ECO:0007669"/>
    <property type="project" value="InterPro"/>
</dbReference>
<protein>
    <submittedName>
        <fullName evidence="4">Penicillin-binding protein 2</fullName>
    </submittedName>
</protein>
<organism evidence="4 5">
    <name type="scientific">Agromyces seonyuensis</name>
    <dbReference type="NCBI Taxonomy" id="2662446"/>
    <lineage>
        <taxon>Bacteria</taxon>
        <taxon>Bacillati</taxon>
        <taxon>Actinomycetota</taxon>
        <taxon>Actinomycetes</taxon>
        <taxon>Micrococcales</taxon>
        <taxon>Microbacteriaceae</taxon>
        <taxon>Agromyces</taxon>
    </lineage>
</organism>
<dbReference type="Proteomes" id="UP000438182">
    <property type="component" value="Unassembled WGS sequence"/>
</dbReference>
<dbReference type="Gene3D" id="3.30.450.330">
    <property type="match status" value="1"/>
</dbReference>
<evidence type="ECO:0000256" key="1">
    <source>
        <dbReference type="ARBA" id="ARBA00004370"/>
    </source>
</evidence>
<evidence type="ECO:0000259" key="3">
    <source>
        <dbReference type="Pfam" id="PF00905"/>
    </source>
</evidence>
<dbReference type="GO" id="GO:0071555">
    <property type="term" value="P:cell wall organization"/>
    <property type="evidence" value="ECO:0007669"/>
    <property type="project" value="TreeGrafter"/>
</dbReference>
<keyword evidence="2" id="KW-0472">Membrane</keyword>
<accession>A0A6I4NWI8</accession>
<dbReference type="SUPFAM" id="SSF56601">
    <property type="entry name" value="beta-lactamase/transpeptidase-like"/>
    <property type="match status" value="1"/>
</dbReference>
<dbReference type="GO" id="GO:0005886">
    <property type="term" value="C:plasma membrane"/>
    <property type="evidence" value="ECO:0007669"/>
    <property type="project" value="TreeGrafter"/>
</dbReference>
<dbReference type="Gene3D" id="3.90.1310.10">
    <property type="entry name" value="Penicillin-binding protein 2a (Domain 2)"/>
    <property type="match status" value="1"/>
</dbReference>
<name>A0A6I4NWI8_9MICO</name>
<dbReference type="Gene3D" id="3.40.710.10">
    <property type="entry name" value="DD-peptidase/beta-lactamase superfamily"/>
    <property type="match status" value="1"/>
</dbReference>
<dbReference type="Pfam" id="PF00905">
    <property type="entry name" value="Transpeptidase"/>
    <property type="match status" value="1"/>
</dbReference>
<dbReference type="InterPro" id="IPR012338">
    <property type="entry name" value="Beta-lactam/transpept-like"/>
</dbReference>
<dbReference type="InterPro" id="IPR050515">
    <property type="entry name" value="Beta-lactam/transpept"/>
</dbReference>
<reference evidence="4 5" key="1">
    <citation type="submission" date="2019-12" db="EMBL/GenBank/DDBJ databases">
        <authorList>
            <person name="Kim Y.S."/>
        </authorList>
    </citation>
    <scope>NUCLEOTIDE SEQUENCE [LARGE SCALE GENOMIC DNA]</scope>
    <source>
        <strain evidence="4 5">MMS17-SY077</strain>
    </source>
</reference>
<feature type="domain" description="Penicillin-binding protein transpeptidase" evidence="3">
    <location>
        <begin position="277"/>
        <end position="583"/>
    </location>
</feature>
<dbReference type="EMBL" id="WSTA01000033">
    <property type="protein sequence ID" value="MWB98653.1"/>
    <property type="molecule type" value="Genomic_DNA"/>
</dbReference>
<evidence type="ECO:0000313" key="5">
    <source>
        <dbReference type="Proteomes" id="UP000438182"/>
    </source>
</evidence>
<dbReference type="PANTHER" id="PTHR30627:SF1">
    <property type="entry name" value="PEPTIDOGLYCAN D,D-TRANSPEPTIDASE FTSI"/>
    <property type="match status" value="1"/>
</dbReference>
<dbReference type="RefSeq" id="WP_160424180.1">
    <property type="nucleotide sequence ID" value="NZ_WSTA01000033.1"/>
</dbReference>
<comment type="subcellular location">
    <subcellularLocation>
        <location evidence="1">Membrane</location>
    </subcellularLocation>
</comment>
<sequence>MSRVRGNTGRVAAFGLVLAILVGVFAVRLFDIQVVRAAELNEQADGIRSGSRTVWGTRGSIVDASGAELASTVTRWDIAIGPKDATLETRKVADTVDPTKTHEVVVPVAEVLAERAEVFAELGAVLGMSGESITKIVGDSLAADPDANFAYLAKLVDNSVREQIVDLDLPWVGIVRHPSRTYPQGAVAGNLVGFTDTDGNPLAGLESSENSCLAGQNGQERYLQARGDWVEIPGTVETEVPAKDGGTLHLSIDSDLQFRAQSIVADQVQAVQAEWATAVVQEVKTGRLIAVVDVPTVDPNARDATDVADRGSRVFTAPYEPGSTFKAVTAASVVDAGKATPTDGVEAPYRWVEPGINLADSEFHETEKLTLTGVLIESSNTGMLQFGTRLGDDERFDYDSKFGFGAVSEVGFLGEEDGTIANVADPPDKQSKYATTFGQSLTVTAVQMASAYQTIANGGERMPVSLVDGCELADGTMTEQRSDTGSRVISEDAAAQTTAMLEQVYENSWVHDKWAIPGYRVASKTGTAQVPDLVNGGYQDGYLVSAAGFAPADDPQYVVSVSIMNPVKMNSSAAAAPVFQQIMSQVLMANRVVPSGTSAPELPATW</sequence>
<evidence type="ECO:0000256" key="2">
    <source>
        <dbReference type="ARBA" id="ARBA00023136"/>
    </source>
</evidence>
<dbReference type="InterPro" id="IPR001460">
    <property type="entry name" value="PCN-bd_Tpept"/>
</dbReference>
<dbReference type="SUPFAM" id="SSF56519">
    <property type="entry name" value="Penicillin binding protein dimerisation domain"/>
    <property type="match status" value="1"/>
</dbReference>
<evidence type="ECO:0000313" key="4">
    <source>
        <dbReference type="EMBL" id="MWB98653.1"/>
    </source>
</evidence>
<gene>
    <name evidence="4" type="ORF">GB864_08845</name>
</gene>
<proteinExistence type="predicted"/>
<keyword evidence="5" id="KW-1185">Reference proteome</keyword>
<dbReference type="AlphaFoldDB" id="A0A6I4NWI8"/>
<dbReference type="PANTHER" id="PTHR30627">
    <property type="entry name" value="PEPTIDOGLYCAN D,D-TRANSPEPTIDASE"/>
    <property type="match status" value="1"/>
</dbReference>
<dbReference type="InterPro" id="IPR036138">
    <property type="entry name" value="PBP_dimer_sf"/>
</dbReference>